<evidence type="ECO:0000313" key="3">
    <source>
        <dbReference type="Proteomes" id="UP000291101"/>
    </source>
</evidence>
<accession>A0A4Q2SIZ2</accession>
<organism evidence="2 3">
    <name type="scientific">Nocardioides zhouii</name>
    <dbReference type="NCBI Taxonomy" id="1168729"/>
    <lineage>
        <taxon>Bacteria</taxon>
        <taxon>Bacillati</taxon>
        <taxon>Actinomycetota</taxon>
        <taxon>Actinomycetes</taxon>
        <taxon>Propionibacteriales</taxon>
        <taxon>Nocardioidaceae</taxon>
        <taxon>Nocardioides</taxon>
    </lineage>
</organism>
<dbReference type="InterPro" id="IPR000600">
    <property type="entry name" value="ROK"/>
</dbReference>
<dbReference type="Proteomes" id="UP000291101">
    <property type="component" value="Unassembled WGS sequence"/>
</dbReference>
<dbReference type="OrthoDB" id="9810372at2"/>
<dbReference type="InterPro" id="IPR043129">
    <property type="entry name" value="ATPase_NBD"/>
</dbReference>
<evidence type="ECO:0000313" key="2">
    <source>
        <dbReference type="EMBL" id="RYC03838.1"/>
    </source>
</evidence>
<evidence type="ECO:0000256" key="1">
    <source>
        <dbReference type="ARBA" id="ARBA00006479"/>
    </source>
</evidence>
<dbReference type="Pfam" id="PF00480">
    <property type="entry name" value="ROK"/>
    <property type="match status" value="1"/>
</dbReference>
<dbReference type="EMBL" id="SDWV01000033">
    <property type="protein sequence ID" value="RYC03838.1"/>
    <property type="molecule type" value="Genomic_DNA"/>
</dbReference>
<comment type="caution">
    <text evidence="2">The sequence shown here is derived from an EMBL/GenBank/DDBJ whole genome shotgun (WGS) entry which is preliminary data.</text>
</comment>
<dbReference type="PANTHER" id="PTHR18964">
    <property type="entry name" value="ROK (REPRESSOR, ORF, KINASE) FAMILY"/>
    <property type="match status" value="1"/>
</dbReference>
<protein>
    <submittedName>
        <fullName evidence="2">ROK family protein</fullName>
    </submittedName>
</protein>
<dbReference type="Gene3D" id="3.30.420.40">
    <property type="match status" value="2"/>
</dbReference>
<name>A0A4Q2SIZ2_9ACTN</name>
<dbReference type="RefSeq" id="WP_129428911.1">
    <property type="nucleotide sequence ID" value="NZ_SDWV01000033.1"/>
</dbReference>
<reference evidence="2 3" key="1">
    <citation type="submission" date="2019-01" db="EMBL/GenBank/DDBJ databases">
        <title>Novel species of Nocardioides.</title>
        <authorList>
            <person name="Liu Q."/>
            <person name="X Y.-H."/>
        </authorList>
    </citation>
    <scope>NUCLEOTIDE SEQUENCE [LARGE SCALE GENOMIC DNA]</scope>
    <source>
        <strain evidence="2 3">HLT2-9</strain>
    </source>
</reference>
<dbReference type="PANTHER" id="PTHR18964:SF149">
    <property type="entry name" value="BIFUNCTIONAL UDP-N-ACETYLGLUCOSAMINE 2-EPIMERASE_N-ACETYLMANNOSAMINE KINASE"/>
    <property type="match status" value="1"/>
</dbReference>
<sequence length="299" mass="29590">MSIASDRFLGVDLGGTGTRIVLADASGTVLADRSVATATDPRAAVVDLGDALAEVASGPVAAIGIGASGPIDRDGVIRNPDTLPAYTGADLVGALRDRFAAPVVIDNDAVTAAHAEARLGAGRGARSLLMVTLGTGVGVAMLSDGVPLRTAAGTHPEAGHLGVPGGAPCYCGRSSCWEQSASRSALEAGAARLGLDLDAAAGVARAGDPAATDLFAAYGEAVGTGLVDLLTLLGPDRVVLGGGGARFLDCFRESLDDVLGRVVGCYDRPSVVPATVGNLAGALGAALLGTTASRVLRVR</sequence>
<dbReference type="SUPFAM" id="SSF53067">
    <property type="entry name" value="Actin-like ATPase domain"/>
    <property type="match status" value="1"/>
</dbReference>
<keyword evidence="3" id="KW-1185">Reference proteome</keyword>
<comment type="similarity">
    <text evidence="1">Belongs to the ROK (NagC/XylR) family.</text>
</comment>
<gene>
    <name evidence="2" type="ORF">EUA94_21200</name>
</gene>
<proteinExistence type="inferred from homology"/>
<dbReference type="AlphaFoldDB" id="A0A4Q2SIZ2"/>